<evidence type="ECO:0000313" key="1">
    <source>
        <dbReference type="EMBL" id="KAK5704291.1"/>
    </source>
</evidence>
<accession>A0AAN7ZPW0</accession>
<proteinExistence type="predicted"/>
<comment type="caution">
    <text evidence="1">The sequence shown here is derived from an EMBL/GenBank/DDBJ whole genome shotgun (WGS) entry which is preliminary data.</text>
</comment>
<sequence>MARLQMSHPSKASADEAYGFFMSSEELQHKSDFVREMINPKDSGVASMLFWSVIKIAQLLELAGRNTDARLILDFGRRRMPKYFTPRLFNNPYKDRHVTRALDTGDWDPKRQILRTINSDISGRKREVSDTFAKYNERYKSED</sequence>
<protein>
    <submittedName>
        <fullName evidence="1">Uncharacterized protein</fullName>
    </submittedName>
</protein>
<gene>
    <name evidence="1" type="ORF">LTR97_003307</name>
</gene>
<evidence type="ECO:0000313" key="2">
    <source>
        <dbReference type="Proteomes" id="UP001310594"/>
    </source>
</evidence>
<dbReference type="Proteomes" id="UP001310594">
    <property type="component" value="Unassembled WGS sequence"/>
</dbReference>
<name>A0AAN7ZPW0_9PEZI</name>
<organism evidence="1 2">
    <name type="scientific">Elasticomyces elasticus</name>
    <dbReference type="NCBI Taxonomy" id="574655"/>
    <lineage>
        <taxon>Eukaryota</taxon>
        <taxon>Fungi</taxon>
        <taxon>Dikarya</taxon>
        <taxon>Ascomycota</taxon>
        <taxon>Pezizomycotina</taxon>
        <taxon>Dothideomycetes</taxon>
        <taxon>Dothideomycetidae</taxon>
        <taxon>Mycosphaerellales</taxon>
        <taxon>Teratosphaeriaceae</taxon>
        <taxon>Elasticomyces</taxon>
    </lineage>
</organism>
<dbReference type="EMBL" id="JAVRQU010000004">
    <property type="protein sequence ID" value="KAK5704291.1"/>
    <property type="molecule type" value="Genomic_DNA"/>
</dbReference>
<dbReference type="AlphaFoldDB" id="A0AAN7ZPW0"/>
<reference evidence="1" key="1">
    <citation type="submission" date="2023-08" db="EMBL/GenBank/DDBJ databases">
        <title>Black Yeasts Isolated from many extreme environments.</title>
        <authorList>
            <person name="Coleine C."/>
            <person name="Stajich J.E."/>
            <person name="Selbmann L."/>
        </authorList>
    </citation>
    <scope>NUCLEOTIDE SEQUENCE</scope>
    <source>
        <strain evidence="1">CCFEE 5810</strain>
    </source>
</reference>